<comment type="similarity">
    <text evidence="2">Belongs to the nitroreductase family.</text>
</comment>
<proteinExistence type="inferred from homology"/>
<evidence type="ECO:0000259" key="6">
    <source>
        <dbReference type="PROSITE" id="PS51379"/>
    </source>
</evidence>
<dbReference type="Gene3D" id="3.30.70.20">
    <property type="match status" value="1"/>
</dbReference>
<dbReference type="InterPro" id="IPR017896">
    <property type="entry name" value="4Fe4S_Fe-S-bd"/>
</dbReference>
<dbReference type="PANTHER" id="PTHR43673:SF2">
    <property type="entry name" value="NITROREDUCTASE"/>
    <property type="match status" value="1"/>
</dbReference>
<dbReference type="PROSITE" id="PS51379">
    <property type="entry name" value="4FE4S_FER_2"/>
    <property type="match status" value="2"/>
</dbReference>
<dbReference type="CDD" id="cd02143">
    <property type="entry name" value="nitroreductase_FeS-like"/>
    <property type="match status" value="1"/>
</dbReference>
<dbReference type="Pfam" id="PF13187">
    <property type="entry name" value="Fer4_9"/>
    <property type="match status" value="1"/>
</dbReference>
<accession>A0AA51UHJ7</accession>
<keyword evidence="4" id="KW-0288">FMN</keyword>
<keyword evidence="8" id="KW-1185">Reference proteome</keyword>
<dbReference type="RefSeq" id="WP_309308063.1">
    <property type="nucleotide sequence ID" value="NZ_CP133594.1"/>
</dbReference>
<evidence type="ECO:0000256" key="2">
    <source>
        <dbReference type="ARBA" id="ARBA00007118"/>
    </source>
</evidence>
<evidence type="ECO:0000256" key="5">
    <source>
        <dbReference type="ARBA" id="ARBA00023002"/>
    </source>
</evidence>
<evidence type="ECO:0000256" key="3">
    <source>
        <dbReference type="ARBA" id="ARBA00022630"/>
    </source>
</evidence>
<dbReference type="Pfam" id="PF00881">
    <property type="entry name" value="Nitroreductase"/>
    <property type="match status" value="1"/>
</dbReference>
<evidence type="ECO:0000256" key="1">
    <source>
        <dbReference type="ARBA" id="ARBA00001917"/>
    </source>
</evidence>
<sequence>MATISFNPQLCTRCGICTQICPVGLILPDGEDGMPFMPDAMDSVCIKCGACESFCPEGAISPMFSTTHSLVSASITQDMSSDKLGSYMRMRRSIRNYKDEPVDKKTIENILDIVRYAPSGINNQPVHWLMIHDHDEVRKITSLVIDWMRELSASDQEHPMKPVMLSMISAYDMGADPICRGAPHLAIAYAPDDEMSYTDCIIALSWFELAVPAYGLGACWAGFLKVAASSYQPLIDELGLPEGHVMQHAMMFGYPEYRIHNIPGRKPASIIWK</sequence>
<organism evidence="7 8">
    <name type="scientific">Methanolobus mangrovi</name>
    <dbReference type="NCBI Taxonomy" id="3072977"/>
    <lineage>
        <taxon>Archaea</taxon>
        <taxon>Methanobacteriati</taxon>
        <taxon>Methanobacteriota</taxon>
        <taxon>Stenosarchaea group</taxon>
        <taxon>Methanomicrobia</taxon>
        <taxon>Methanosarcinales</taxon>
        <taxon>Methanosarcinaceae</taxon>
        <taxon>Methanolobus</taxon>
    </lineage>
</organism>
<keyword evidence="3" id="KW-0285">Flavoprotein</keyword>
<dbReference type="AlphaFoldDB" id="A0AA51UHJ7"/>
<dbReference type="PROSITE" id="PS00198">
    <property type="entry name" value="4FE4S_FER_1"/>
    <property type="match status" value="1"/>
</dbReference>
<comment type="cofactor">
    <cofactor evidence="1">
        <name>FMN</name>
        <dbReference type="ChEBI" id="CHEBI:58210"/>
    </cofactor>
</comment>
<dbReference type="EMBL" id="CP133594">
    <property type="protein sequence ID" value="WMW22267.1"/>
    <property type="molecule type" value="Genomic_DNA"/>
</dbReference>
<dbReference type="SUPFAM" id="SSF54862">
    <property type="entry name" value="4Fe-4S ferredoxins"/>
    <property type="match status" value="1"/>
</dbReference>
<feature type="domain" description="4Fe-4S ferredoxin-type" evidence="6">
    <location>
        <begin position="2"/>
        <end position="31"/>
    </location>
</feature>
<dbReference type="InterPro" id="IPR017900">
    <property type="entry name" value="4Fe4S_Fe_S_CS"/>
</dbReference>
<dbReference type="KEGG" id="mmav:RE476_00165"/>
<dbReference type="SUPFAM" id="SSF55469">
    <property type="entry name" value="FMN-dependent nitroreductase-like"/>
    <property type="match status" value="1"/>
</dbReference>
<evidence type="ECO:0000256" key="4">
    <source>
        <dbReference type="ARBA" id="ARBA00022643"/>
    </source>
</evidence>
<dbReference type="InterPro" id="IPR000415">
    <property type="entry name" value="Nitroreductase-like"/>
</dbReference>
<protein>
    <submittedName>
        <fullName evidence="7">Nitroreductase family protein</fullName>
    </submittedName>
</protein>
<feature type="domain" description="4Fe-4S ferredoxin-type" evidence="6">
    <location>
        <begin position="34"/>
        <end position="65"/>
    </location>
</feature>
<evidence type="ECO:0000313" key="7">
    <source>
        <dbReference type="EMBL" id="WMW22267.1"/>
    </source>
</evidence>
<dbReference type="Proteomes" id="UP001183006">
    <property type="component" value="Chromosome"/>
</dbReference>
<name>A0AA51UHJ7_9EURY</name>
<gene>
    <name evidence="7" type="ORF">RE476_00165</name>
</gene>
<dbReference type="Gene3D" id="3.40.109.10">
    <property type="entry name" value="NADH Oxidase"/>
    <property type="match status" value="1"/>
</dbReference>
<keyword evidence="5" id="KW-0560">Oxidoreductase</keyword>
<dbReference type="PANTHER" id="PTHR43673">
    <property type="entry name" value="NAD(P)H NITROREDUCTASE YDGI-RELATED"/>
    <property type="match status" value="1"/>
</dbReference>
<dbReference type="GO" id="GO:0016491">
    <property type="term" value="F:oxidoreductase activity"/>
    <property type="evidence" value="ECO:0007669"/>
    <property type="project" value="UniProtKB-KW"/>
</dbReference>
<dbReference type="InterPro" id="IPR029479">
    <property type="entry name" value="Nitroreductase"/>
</dbReference>
<reference evidence="7" key="1">
    <citation type="submission" date="2023-08" db="EMBL/GenBank/DDBJ databases">
        <title>Methanolobus mangrovi sp. nov. and Methanolobus sediminis sp. nov, two novel methylotrophic methanogens isolated from mangrove sediments in China.</title>
        <authorList>
            <person name="Zhou J."/>
        </authorList>
    </citation>
    <scope>NUCLEOTIDE SEQUENCE</scope>
    <source>
        <strain evidence="7">FTZ2</strain>
    </source>
</reference>
<evidence type="ECO:0000313" key="8">
    <source>
        <dbReference type="Proteomes" id="UP001183006"/>
    </source>
</evidence>
<dbReference type="GeneID" id="84228508"/>